<dbReference type="Proteomes" id="UP000502706">
    <property type="component" value="Chromosome"/>
</dbReference>
<dbReference type="InterPro" id="IPR029068">
    <property type="entry name" value="Glyas_Bleomycin-R_OHBP_Dase"/>
</dbReference>
<dbReference type="RefSeq" id="WP_166397166.1">
    <property type="nucleotide sequence ID" value="NZ_CP045121.1"/>
</dbReference>
<dbReference type="Gene3D" id="3.10.180.10">
    <property type="entry name" value="2,3-Dihydroxybiphenyl 1,2-Dioxygenase, domain 1"/>
    <property type="match status" value="2"/>
</dbReference>
<organism evidence="2 3">
    <name type="scientific">Rubrobacter marinus</name>
    <dbReference type="NCBI Taxonomy" id="2653852"/>
    <lineage>
        <taxon>Bacteria</taxon>
        <taxon>Bacillati</taxon>
        <taxon>Actinomycetota</taxon>
        <taxon>Rubrobacteria</taxon>
        <taxon>Rubrobacterales</taxon>
        <taxon>Rubrobacteraceae</taxon>
        <taxon>Rubrobacter</taxon>
    </lineage>
</organism>
<evidence type="ECO:0000313" key="2">
    <source>
        <dbReference type="EMBL" id="QIN79501.1"/>
    </source>
</evidence>
<evidence type="ECO:0000313" key="3">
    <source>
        <dbReference type="Proteomes" id="UP000502706"/>
    </source>
</evidence>
<dbReference type="SUPFAM" id="SSF54593">
    <property type="entry name" value="Glyoxalase/Bleomycin resistance protein/Dihydroxybiphenyl dioxygenase"/>
    <property type="match status" value="2"/>
</dbReference>
<dbReference type="PROSITE" id="PS51819">
    <property type="entry name" value="VOC"/>
    <property type="match status" value="2"/>
</dbReference>
<reference evidence="2 3" key="1">
    <citation type="submission" date="2019-10" db="EMBL/GenBank/DDBJ databases">
        <title>Rubrobacter sp nov SCSIO 52915 isolated from a deep-sea sediment in the South China Sea.</title>
        <authorList>
            <person name="Chen R.W."/>
        </authorList>
    </citation>
    <scope>NUCLEOTIDE SEQUENCE [LARGE SCALE GENOMIC DNA]</scope>
    <source>
        <strain evidence="2 3">SCSIO 52915</strain>
    </source>
</reference>
<feature type="domain" description="VOC" evidence="1">
    <location>
        <begin position="143"/>
        <end position="257"/>
    </location>
</feature>
<dbReference type="EMBL" id="CP045121">
    <property type="protein sequence ID" value="QIN79501.1"/>
    <property type="molecule type" value="Genomic_DNA"/>
</dbReference>
<dbReference type="Pfam" id="PF00903">
    <property type="entry name" value="Glyoxalase"/>
    <property type="match status" value="1"/>
</dbReference>
<dbReference type="InterPro" id="IPR004360">
    <property type="entry name" value="Glyas_Fos-R_dOase_dom"/>
</dbReference>
<accession>A0A6G8PZ57</accession>
<dbReference type="PANTHER" id="PTHR33993:SF14">
    <property type="entry name" value="GB|AAF24581.1"/>
    <property type="match status" value="1"/>
</dbReference>
<dbReference type="PANTHER" id="PTHR33993">
    <property type="entry name" value="GLYOXALASE-RELATED"/>
    <property type="match status" value="1"/>
</dbReference>
<dbReference type="KEGG" id="rmar:GBA65_14335"/>
<keyword evidence="3" id="KW-1185">Reference proteome</keyword>
<dbReference type="CDD" id="cd07247">
    <property type="entry name" value="SgaA_N_like"/>
    <property type="match status" value="2"/>
</dbReference>
<dbReference type="AlphaFoldDB" id="A0A6G8PZ57"/>
<dbReference type="InterPro" id="IPR052164">
    <property type="entry name" value="Anthracycline_SecMetBiosynth"/>
</dbReference>
<feature type="domain" description="VOC" evidence="1">
    <location>
        <begin position="11"/>
        <end position="129"/>
    </location>
</feature>
<gene>
    <name evidence="2" type="ORF">GBA65_14335</name>
</gene>
<dbReference type="InterPro" id="IPR041581">
    <property type="entry name" value="Glyoxalase_6"/>
</dbReference>
<protein>
    <submittedName>
        <fullName evidence="2">VOC family protein</fullName>
    </submittedName>
</protein>
<evidence type="ECO:0000259" key="1">
    <source>
        <dbReference type="PROSITE" id="PS51819"/>
    </source>
</evidence>
<dbReference type="InterPro" id="IPR037523">
    <property type="entry name" value="VOC_core"/>
</dbReference>
<sequence>MGKRESYAPGTFSWVDLATTDPEGAKAFYGELFGWEADDMPAGEGMTYTMLRVGDDYVGGLSEMDRGQRGAGVPPYWLSYVTVEDAAAAASRAREAGGTVHGEAFDVLDAGRMALIEDPQGAMLAAWEPRRHIGAGRVNDPGCLTWNDLQTSNAEPAAGFYASLFGWEMEPIDQDGELAYVTIKNAGASNGGIMPSQNGGGNRPYWLPYFTVPSTEDALAKAKELGGEVLAGPMDIGAGRISVLRDPQGATFAVYEGETDD</sequence>
<dbReference type="Pfam" id="PF18029">
    <property type="entry name" value="Glyoxalase_6"/>
    <property type="match status" value="1"/>
</dbReference>
<proteinExistence type="predicted"/>
<name>A0A6G8PZ57_9ACTN</name>